<dbReference type="GO" id="GO:0005548">
    <property type="term" value="F:phospholipid transporter activity"/>
    <property type="evidence" value="ECO:0007669"/>
    <property type="project" value="TreeGrafter"/>
</dbReference>
<feature type="domain" description="Mce/MlaD" evidence="1">
    <location>
        <begin position="39"/>
        <end position="118"/>
    </location>
</feature>
<organism evidence="2 3">
    <name type="scientific">Candidatus Nitrosacidococcus tergens</name>
    <dbReference type="NCBI Taxonomy" id="553981"/>
    <lineage>
        <taxon>Bacteria</taxon>
        <taxon>Pseudomonadati</taxon>
        <taxon>Pseudomonadota</taxon>
        <taxon>Gammaproteobacteria</taxon>
        <taxon>Chromatiales</taxon>
        <taxon>Chromatiaceae</taxon>
        <taxon>Candidatus Nitrosacidococcus</taxon>
    </lineage>
</organism>
<accession>A0A7G1QCA0</accession>
<dbReference type="InterPro" id="IPR003399">
    <property type="entry name" value="Mce/MlaD"/>
</dbReference>
<keyword evidence="3" id="KW-1185">Reference proteome</keyword>
<evidence type="ECO:0000259" key="1">
    <source>
        <dbReference type="Pfam" id="PF02470"/>
    </source>
</evidence>
<reference evidence="2 3" key="1">
    <citation type="submission" date="2020-03" db="EMBL/GenBank/DDBJ databases">
        <authorList>
            <person name="Picone N."/>
        </authorList>
    </citation>
    <scope>NUCLEOTIDE SEQUENCE [LARGE SCALE GENOMIC DNA]</scope>
    <source>
        <strain evidence="2">NSCAC1</strain>
    </source>
</reference>
<dbReference type="KEGG" id="ntg:NSCAC_1573"/>
<evidence type="ECO:0000313" key="3">
    <source>
        <dbReference type="Proteomes" id="UP000516072"/>
    </source>
</evidence>
<dbReference type="InterPro" id="IPR052336">
    <property type="entry name" value="MlaD_Phospholipid_Transporter"/>
</dbReference>
<dbReference type="GO" id="GO:0005543">
    <property type="term" value="F:phospholipid binding"/>
    <property type="evidence" value="ECO:0007669"/>
    <property type="project" value="TreeGrafter"/>
</dbReference>
<dbReference type="InterPro" id="IPR030970">
    <property type="entry name" value="ABC_MlaD"/>
</dbReference>
<dbReference type="NCBIfam" id="TIGR04430">
    <property type="entry name" value="OM_asym_MlaD"/>
    <property type="match status" value="1"/>
</dbReference>
<gene>
    <name evidence="2" type="primary">yrbD</name>
    <name evidence="2" type="ORF">NSCAC_1573</name>
</gene>
<dbReference type="RefSeq" id="WP_197744233.1">
    <property type="nucleotide sequence ID" value="NZ_LR778175.1"/>
</dbReference>
<dbReference type="EMBL" id="LR778175">
    <property type="protein sequence ID" value="CAB1277245.1"/>
    <property type="molecule type" value="Genomic_DNA"/>
</dbReference>
<evidence type="ECO:0000313" key="2">
    <source>
        <dbReference type="EMBL" id="CAB1277245.1"/>
    </source>
</evidence>
<protein>
    <submittedName>
        <fullName evidence="2">Toluene transporter subunit: membrane component of ABC superfamily</fullName>
    </submittedName>
</protein>
<name>A0A7G1QCA0_9GAMM</name>
<proteinExistence type="predicted"/>
<dbReference type="AlphaFoldDB" id="A0A7G1QCA0"/>
<dbReference type="PANTHER" id="PTHR33371:SF4">
    <property type="entry name" value="INTERMEMBRANE PHOSPHOLIPID TRANSPORT SYSTEM BINDING PROTEIN MLAD"/>
    <property type="match status" value="1"/>
</dbReference>
<dbReference type="Pfam" id="PF02470">
    <property type="entry name" value="MlaD"/>
    <property type="match status" value="1"/>
</dbReference>
<dbReference type="PANTHER" id="PTHR33371">
    <property type="entry name" value="INTERMEMBRANE PHOSPHOLIPID TRANSPORT SYSTEM BINDING PROTEIN MLAD-RELATED"/>
    <property type="match status" value="1"/>
</dbReference>
<dbReference type="Proteomes" id="UP000516072">
    <property type="component" value="Chromosome"/>
</dbReference>
<sequence>MKQSTSLELIVGLFVAAGLLALFLLAVKVSNLSLVATENTYPIMAKFQNVGALKVRSRVTLSGMTIGRIASIELDPKTYDAKVIMQIESKYNYLPEDTGASIYTAGLLGEQYIALDPGGSETVLKSGDEITLTQPALVLERLIGQFLYKKTAEGDNNS</sequence>